<gene>
    <name evidence="1" type="ORF">HNQ81_003400</name>
</gene>
<dbReference type="RefSeq" id="WP_183352439.1">
    <property type="nucleotide sequence ID" value="NZ_JACHEO010000032.1"/>
</dbReference>
<reference evidence="1 2" key="1">
    <citation type="submission" date="2020-08" db="EMBL/GenBank/DDBJ databases">
        <title>Genomic Encyclopedia of Type Strains, Phase IV (KMG-IV): sequencing the most valuable type-strain genomes for metagenomic binning, comparative biology and taxonomic classification.</title>
        <authorList>
            <person name="Goeker M."/>
        </authorList>
    </citation>
    <scope>NUCLEOTIDE SEQUENCE [LARGE SCALE GENOMIC DNA]</scope>
    <source>
        <strain evidence="1 2">DSM 28570</strain>
    </source>
</reference>
<accession>A0A840V1V0</accession>
<keyword evidence="2" id="KW-1185">Reference proteome</keyword>
<name>A0A840V1V0_9BACT</name>
<sequence length="100" mass="11094">MGKWFRKNLGDAMLAFLELDHVEIICLSAYKKAHCPNEMAVFLRHESEGRLHCEVIVYFSPAMTHIAGELGATPCEQPAKYGLSLLVGSPIAWSLLFSEG</sequence>
<dbReference type="AlphaFoldDB" id="A0A840V1V0"/>
<protein>
    <submittedName>
        <fullName evidence="1">Uncharacterized protein</fullName>
    </submittedName>
</protein>
<evidence type="ECO:0000313" key="2">
    <source>
        <dbReference type="Proteomes" id="UP000539642"/>
    </source>
</evidence>
<evidence type="ECO:0000313" key="1">
    <source>
        <dbReference type="EMBL" id="MBB5349644.1"/>
    </source>
</evidence>
<proteinExistence type="predicted"/>
<dbReference type="Proteomes" id="UP000539642">
    <property type="component" value="Unassembled WGS sequence"/>
</dbReference>
<dbReference type="EMBL" id="JACHEO010000032">
    <property type="protein sequence ID" value="MBB5349644.1"/>
    <property type="molecule type" value="Genomic_DNA"/>
</dbReference>
<organism evidence="1 2">
    <name type="scientific">Desulfoprunum benzoelyticum</name>
    <dbReference type="NCBI Taxonomy" id="1506996"/>
    <lineage>
        <taxon>Bacteria</taxon>
        <taxon>Pseudomonadati</taxon>
        <taxon>Thermodesulfobacteriota</taxon>
        <taxon>Desulfobulbia</taxon>
        <taxon>Desulfobulbales</taxon>
        <taxon>Desulfobulbaceae</taxon>
        <taxon>Desulfoprunum</taxon>
    </lineage>
</organism>
<comment type="caution">
    <text evidence="1">The sequence shown here is derived from an EMBL/GenBank/DDBJ whole genome shotgun (WGS) entry which is preliminary data.</text>
</comment>